<dbReference type="KEGG" id="ccon:AFK62_00340"/>
<dbReference type="InterPro" id="IPR011009">
    <property type="entry name" value="Kinase-like_dom_sf"/>
</dbReference>
<dbReference type="STRING" id="1073999.AFK62_00340"/>
<dbReference type="EMBL" id="CAKW01000090">
    <property type="protein sequence ID" value="CCJ73098.1"/>
    <property type="molecule type" value="Genomic_DNA"/>
</dbReference>
<evidence type="ECO:0000313" key="5">
    <source>
        <dbReference type="Proteomes" id="UP000009340"/>
    </source>
</evidence>
<sequence>MAQENLAQMGAAQVRKGERDGKPVIEKRGASEVEIAFYRDSAGMLSERGILTPAMLAHDAPTGTLWLEFIPHAVSLEALRNDDALYRTLGALHAATPAPGACLHPHRLAEENVALLCEVLSPDADAQAHLREIAARSTCLFEANTLISGDSNAGNWRRRDNGELVLFDWERFGRGSPAIDLAPLVKGMGSLADFNAILARYAPWAPQAVDLLVPLIIAKTWIATDVTGLLHRRQNPQRARYIDWYRQVLPGWLREMATVL</sequence>
<dbReference type="InterPro" id="IPR002575">
    <property type="entry name" value="Aminoglycoside_PTrfase"/>
</dbReference>
<evidence type="ECO:0000259" key="2">
    <source>
        <dbReference type="Pfam" id="PF01636"/>
    </source>
</evidence>
<gene>
    <name evidence="3" type="ORF">AFK62_00340</name>
    <name evidence="4" type="ORF">BN137_2469</name>
</gene>
<feature type="compositionally biased region" description="Basic and acidic residues" evidence="1">
    <location>
        <begin position="15"/>
        <end position="25"/>
    </location>
</feature>
<dbReference type="PATRIC" id="fig|1073999.7.peg.73"/>
<dbReference type="eggNOG" id="COG0510">
    <property type="taxonomic scope" value="Bacteria"/>
</dbReference>
<dbReference type="Pfam" id="PF01636">
    <property type="entry name" value="APH"/>
    <property type="match status" value="1"/>
</dbReference>
<organism evidence="4 5">
    <name type="scientific">Cronobacter condimenti 1330</name>
    <dbReference type="NCBI Taxonomy" id="1073999"/>
    <lineage>
        <taxon>Bacteria</taxon>
        <taxon>Pseudomonadati</taxon>
        <taxon>Pseudomonadota</taxon>
        <taxon>Gammaproteobacteria</taxon>
        <taxon>Enterobacterales</taxon>
        <taxon>Enterobacteriaceae</taxon>
        <taxon>Cronobacter</taxon>
    </lineage>
</organism>
<dbReference type="Gene3D" id="3.90.1200.10">
    <property type="match status" value="1"/>
</dbReference>
<protein>
    <submittedName>
        <fullName evidence="4">Protein kinase-like protein</fullName>
    </submittedName>
</protein>
<reference evidence="6" key="3">
    <citation type="submission" date="2015-09" db="EMBL/GenBank/DDBJ databases">
        <title>Cronobacter genome sequencing and assembly.</title>
        <authorList>
            <person name="Descombes P."/>
            <person name="Baert L."/>
            <person name="Ngom-Bru C."/>
            <person name="Barretto C."/>
        </authorList>
    </citation>
    <scope>NUCLEOTIDE SEQUENCE [LARGE SCALE GENOMIC DNA]</scope>
    <source>
        <strain evidence="6">LMG 26250</strain>
    </source>
</reference>
<reference evidence="6" key="2">
    <citation type="submission" date="2015-07" db="EMBL/GenBank/DDBJ databases">
        <authorList>
            <person name="Moine D."/>
            <person name="Kassam M."/>
        </authorList>
    </citation>
    <scope>NUCLEOTIDE SEQUENCE [LARGE SCALE GENOMIC DNA]</scope>
    <source>
        <strain evidence="6">LMG 26250</strain>
    </source>
</reference>
<dbReference type="EMBL" id="CP012264">
    <property type="protein sequence ID" value="ALB61066.1"/>
    <property type="molecule type" value="Genomic_DNA"/>
</dbReference>
<keyword evidence="6" id="KW-1185">Reference proteome</keyword>
<evidence type="ECO:0000313" key="6">
    <source>
        <dbReference type="Proteomes" id="UP000067320"/>
    </source>
</evidence>
<dbReference type="AlphaFoldDB" id="K8A110"/>
<keyword evidence="4" id="KW-0418">Kinase</keyword>
<evidence type="ECO:0000256" key="1">
    <source>
        <dbReference type="SAM" id="MobiDB-lite"/>
    </source>
</evidence>
<reference evidence="3 6" key="4">
    <citation type="journal article" date="2016" name="Genome Announc.">
        <title>Fully Closed Genome Sequences of Five Type Strains of the Genus Cronobacter and One Cronobacter sakazakii Strain.</title>
        <authorList>
            <person name="Moine D."/>
            <person name="Kassam M."/>
            <person name="Baert L."/>
            <person name="Tang Y."/>
            <person name="Barretto C."/>
            <person name="Ngom Bru C."/>
            <person name="Klijn A."/>
            <person name="Descombes P."/>
        </authorList>
    </citation>
    <scope>NUCLEOTIDE SEQUENCE [LARGE SCALE GENOMIC DNA]</scope>
    <source>
        <strain evidence="3 6">LMG 26250</strain>
    </source>
</reference>
<evidence type="ECO:0000313" key="4">
    <source>
        <dbReference type="EMBL" id="CCJ73098.1"/>
    </source>
</evidence>
<accession>K8A110</accession>
<name>K8A110_9ENTR</name>
<dbReference type="Proteomes" id="UP000067320">
    <property type="component" value="Chromosome"/>
</dbReference>
<dbReference type="SUPFAM" id="SSF56112">
    <property type="entry name" value="Protein kinase-like (PK-like)"/>
    <property type="match status" value="1"/>
</dbReference>
<keyword evidence="4" id="KW-0808">Transferase</keyword>
<feature type="domain" description="Aminoglycoside phosphotransferase" evidence="2">
    <location>
        <begin position="30"/>
        <end position="201"/>
    </location>
</feature>
<proteinExistence type="predicted"/>
<evidence type="ECO:0000313" key="3">
    <source>
        <dbReference type="EMBL" id="ALB61066.1"/>
    </source>
</evidence>
<dbReference type="GO" id="GO:0016301">
    <property type="term" value="F:kinase activity"/>
    <property type="evidence" value="ECO:0007669"/>
    <property type="project" value="UniProtKB-KW"/>
</dbReference>
<dbReference type="OrthoDB" id="4833090at2"/>
<feature type="region of interest" description="Disordered" evidence="1">
    <location>
        <begin position="1"/>
        <end position="25"/>
    </location>
</feature>
<dbReference type="Proteomes" id="UP000009340">
    <property type="component" value="Unassembled WGS sequence"/>
</dbReference>
<dbReference type="RefSeq" id="WP_007674753.1">
    <property type="nucleotide sequence ID" value="NZ_CAKW01000090.1"/>
</dbReference>
<reference evidence="4" key="1">
    <citation type="submission" date="2012-07" db="EMBL/GenBank/DDBJ databases">
        <authorList>
            <person name="Cummings C."/>
        </authorList>
    </citation>
    <scope>NUCLEOTIDE SEQUENCE</scope>
    <source>
        <strain evidence="4">1330</strain>
    </source>
</reference>